<dbReference type="Gene3D" id="1.10.3210.10">
    <property type="entry name" value="Hypothetical protein af1432"/>
    <property type="match status" value="2"/>
</dbReference>
<dbReference type="SUPFAM" id="SSF55781">
    <property type="entry name" value="GAF domain-like"/>
    <property type="match status" value="1"/>
</dbReference>
<dbReference type="SUPFAM" id="SSF109604">
    <property type="entry name" value="HD-domain/PDEase-like"/>
    <property type="match status" value="2"/>
</dbReference>
<name>A0ABW2QFR6_9BURK</name>
<dbReference type="Gene3D" id="3.30.450.40">
    <property type="match status" value="1"/>
</dbReference>
<comment type="caution">
    <text evidence="2">The sequence shown here is derived from an EMBL/GenBank/DDBJ whole genome shotgun (WGS) entry which is preliminary data.</text>
</comment>
<dbReference type="Pfam" id="PF01590">
    <property type="entry name" value="GAF"/>
    <property type="match status" value="1"/>
</dbReference>
<dbReference type="InterPro" id="IPR029016">
    <property type="entry name" value="GAF-like_dom_sf"/>
</dbReference>
<dbReference type="InterPro" id="IPR003018">
    <property type="entry name" value="GAF"/>
</dbReference>
<dbReference type="CDD" id="cd00077">
    <property type="entry name" value="HDc"/>
    <property type="match status" value="2"/>
</dbReference>
<dbReference type="RefSeq" id="WP_382218975.1">
    <property type="nucleotide sequence ID" value="NZ_JBHTCA010000001.1"/>
</dbReference>
<proteinExistence type="predicted"/>
<reference evidence="3" key="1">
    <citation type="journal article" date="2019" name="Int. J. Syst. Evol. Microbiol.">
        <title>The Global Catalogue of Microorganisms (GCM) 10K type strain sequencing project: providing services to taxonomists for standard genome sequencing and annotation.</title>
        <authorList>
            <consortium name="The Broad Institute Genomics Platform"/>
            <consortium name="The Broad Institute Genome Sequencing Center for Infectious Disease"/>
            <person name="Wu L."/>
            <person name="Ma J."/>
        </authorList>
    </citation>
    <scope>NUCLEOTIDE SEQUENCE [LARGE SCALE GENOMIC DNA]</scope>
    <source>
        <strain evidence="3">CGMCC 1.12371</strain>
    </source>
</reference>
<dbReference type="PROSITE" id="PS51832">
    <property type="entry name" value="HD_GYP"/>
    <property type="match status" value="1"/>
</dbReference>
<dbReference type="InterPro" id="IPR003607">
    <property type="entry name" value="HD/PDEase_dom"/>
</dbReference>
<dbReference type="Pfam" id="PF13487">
    <property type="entry name" value="HD_5"/>
    <property type="match status" value="1"/>
</dbReference>
<evidence type="ECO:0000313" key="2">
    <source>
        <dbReference type="EMBL" id="MFC7407383.1"/>
    </source>
</evidence>
<dbReference type="Gene3D" id="6.10.340.10">
    <property type="match status" value="1"/>
</dbReference>
<dbReference type="PANTHER" id="PTHR43155">
    <property type="entry name" value="CYCLIC DI-GMP PHOSPHODIESTERASE PA4108-RELATED"/>
    <property type="match status" value="1"/>
</dbReference>
<dbReference type="EMBL" id="JBHTCA010000001">
    <property type="protein sequence ID" value="MFC7407383.1"/>
    <property type="molecule type" value="Genomic_DNA"/>
</dbReference>
<dbReference type="Gene3D" id="3.30.450.20">
    <property type="entry name" value="PAS domain"/>
    <property type="match status" value="2"/>
</dbReference>
<evidence type="ECO:0000259" key="1">
    <source>
        <dbReference type="PROSITE" id="PS51832"/>
    </source>
</evidence>
<keyword evidence="3" id="KW-1185">Reference proteome</keyword>
<dbReference type="SMART" id="SM00065">
    <property type="entry name" value="GAF"/>
    <property type="match status" value="1"/>
</dbReference>
<dbReference type="PANTHER" id="PTHR43155:SF2">
    <property type="entry name" value="CYCLIC DI-GMP PHOSPHODIESTERASE PA4108"/>
    <property type="match status" value="1"/>
</dbReference>
<dbReference type="Proteomes" id="UP001596501">
    <property type="component" value="Unassembled WGS sequence"/>
</dbReference>
<evidence type="ECO:0000313" key="3">
    <source>
        <dbReference type="Proteomes" id="UP001596501"/>
    </source>
</evidence>
<feature type="domain" description="HD-GYP" evidence="1">
    <location>
        <begin position="765"/>
        <end position="983"/>
    </location>
</feature>
<dbReference type="InterPro" id="IPR037522">
    <property type="entry name" value="HD_GYP_dom"/>
</dbReference>
<gene>
    <name evidence="2" type="ORF">ACFQPB_00770</name>
</gene>
<protein>
    <submittedName>
        <fullName evidence="2">HD domain-containing phosphohydrolase</fullName>
    </submittedName>
</protein>
<accession>A0ABW2QFR6</accession>
<dbReference type="SMART" id="SM00471">
    <property type="entry name" value="HDc"/>
    <property type="match status" value="1"/>
</dbReference>
<sequence length="1009" mass="111175">MFGKTTIKFQQWIVLSASALVLLLALVFLGTVFGKFRETAQRGATDRFELITQGIAEHLQLSLDAHARRASALAAADVSDVLARQAGPVASMVAVLKKSVRENPGVYGEYLGLSNGDFLQAIGVRGHAATLQALDAPAGTELAVRVIQADATGTRHEHWWFLDRADQTLGERRVAARYTPLDRPWYQGALRASQASVTAPYVFASTEREGLTISAALPRGQGAYGVDISLDSLPGVLAGYAISDNAFLGVVDEAGRLLAAHAKGSSRLAQNDLRLPPLAETGSPKAAAVSGLMGDLPPDRAQFVDLAGEPHLMVLRRLQVAGSSRYQVVSWAPVTDYTAPVDQARRDVLLVTSLLLLVLVPIALVGTRGIARSLGRMAQNSERLRAMDFSAEPTEEHSYLYEINALGEAQTVMHRSVKERTAALELAQAKLSRIVETGIELGRQQDRAALLHSALFGAREIAHCQAATLFLKTERNTLRFALRTSDDALPSTELALYDINGHPDHRYVATHVVLTGETVVIDDIYSETRFDVSGTKRFSESSGMRVVSTLSVPLKAREGQVLGLVQLMNALDPKTGEVIPFEPDIVSFVEALAAQAAVALENQNLFGAQKALLDAMIQILAGAIDTKSPYTGGHCERVPQLAFMLAREASDMKEGPLADFAFHTEEEWREFRIGAWLHDCGKVTTPEFVVDKATKLETICNRIHEIRTRFEVLLRDARIECLEATLADPTQADAAQRGFEARQAQLLSDFAFVAECNLGSEFMAPDKVERLRTIAQATWMRHFDDRLGLAHDELARHEREPAQALPAQEFLLADKAHHLFERPPTAALDSRYGFTLKVPEHLYNHGEVYNLSIARGTLTEEERFKINEHIIQTIVMLENMPLPYNLKRVPEYAGTHHETLIGTGYPRRLTEKELSVPSRIMAIADVFEALTARDRPYKKAKTLSESVRILYGFKRRRHIDPVLFDLFLTSGIYLRYAQQYLLPEQIDHVDIAQYLGPVPAASADNGSVT</sequence>
<organism evidence="2 3">
    <name type="scientific">Hydrogenophaga atypica</name>
    <dbReference type="NCBI Taxonomy" id="249409"/>
    <lineage>
        <taxon>Bacteria</taxon>
        <taxon>Pseudomonadati</taxon>
        <taxon>Pseudomonadota</taxon>
        <taxon>Betaproteobacteria</taxon>
        <taxon>Burkholderiales</taxon>
        <taxon>Comamonadaceae</taxon>
        <taxon>Hydrogenophaga</taxon>
    </lineage>
</organism>